<dbReference type="RefSeq" id="WP_389360023.1">
    <property type="nucleotide sequence ID" value="NZ_JBIACK010000003.1"/>
</dbReference>
<dbReference type="InterPro" id="IPR000064">
    <property type="entry name" value="NLP_P60_dom"/>
</dbReference>
<dbReference type="InterPro" id="IPR057812">
    <property type="entry name" value="SH3_YKFC_2nd"/>
</dbReference>
<protein>
    <submittedName>
        <fullName evidence="6">NlpC/P60 family protein</fullName>
    </submittedName>
</protein>
<keyword evidence="3" id="KW-0378">Hydrolase</keyword>
<dbReference type="PROSITE" id="PS51935">
    <property type="entry name" value="NLPC_P60"/>
    <property type="match status" value="1"/>
</dbReference>
<dbReference type="Pfam" id="PF23795">
    <property type="entry name" value="SH3_YKFC_2nd"/>
    <property type="match status" value="1"/>
</dbReference>
<organism evidence="6 7">
    <name type="scientific">Cytobacillus spartinae</name>
    <dbReference type="NCBI Taxonomy" id="3299023"/>
    <lineage>
        <taxon>Bacteria</taxon>
        <taxon>Bacillati</taxon>
        <taxon>Bacillota</taxon>
        <taxon>Bacilli</taxon>
        <taxon>Bacillales</taxon>
        <taxon>Bacillaceae</taxon>
        <taxon>Cytobacillus</taxon>
    </lineage>
</organism>
<gene>
    <name evidence="6" type="ORF">ACFYKX_08450</name>
</gene>
<dbReference type="EMBL" id="JBIACK010000003">
    <property type="protein sequence ID" value="MFE8700640.1"/>
    <property type="molecule type" value="Genomic_DNA"/>
</dbReference>
<reference evidence="6 7" key="1">
    <citation type="submission" date="2024-08" db="EMBL/GenBank/DDBJ databases">
        <title>Two novel Cytobacillus novel species.</title>
        <authorList>
            <person name="Liu G."/>
        </authorList>
    </citation>
    <scope>NUCLEOTIDE SEQUENCE [LARGE SCALE GENOMIC DNA]</scope>
    <source>
        <strain evidence="6 7">FJAT-54145</strain>
    </source>
</reference>
<comment type="similarity">
    <text evidence="1">Belongs to the peptidase C40 family.</text>
</comment>
<evidence type="ECO:0000256" key="3">
    <source>
        <dbReference type="ARBA" id="ARBA00022801"/>
    </source>
</evidence>
<dbReference type="PANTHER" id="PTHR47053">
    <property type="entry name" value="MUREIN DD-ENDOPEPTIDASE MEPH-RELATED"/>
    <property type="match status" value="1"/>
</dbReference>
<keyword evidence="4" id="KW-0788">Thiol protease</keyword>
<sequence>MKLHYKKEGFLLENKFIVNVPVATVWTSYDSARELDKDAVTNPSNIEAWLESLTYETRLELCNANLVQTQALYGEEVLVIEEKEGWASVIVLNQPSSKDERGYPGWVPRDQLIESTPNRNLDEGPIAVVTSKKATLEGENHDPLLEVSYQTMLPVLEEGEFVKVQLPAGSGFLKSTDVKIYPSLSEKRKGNGKDIVVDGEQFLNLPYLWGGMSSYGYDCSGFSYNMCKANGYIIPRDAHDQAKAGKSVEVSDIQPGDLLFFAYEEGKGSIHHVGIYYGNGKLLHSPNTGKVIEIIPLEGTIYEKELCAARRYW</sequence>
<accession>A0ABW6KBN4</accession>
<dbReference type="PANTHER" id="PTHR47053:SF3">
    <property type="entry name" value="GAMMA-D-GLUTAMYL-L-LYSINE DIPEPTIDYL-PEPTIDASE"/>
    <property type="match status" value="1"/>
</dbReference>
<dbReference type="Gene3D" id="3.90.1720.10">
    <property type="entry name" value="endopeptidase domain like (from Nostoc punctiforme)"/>
    <property type="match status" value="1"/>
</dbReference>
<dbReference type="Gene3D" id="2.30.30.40">
    <property type="entry name" value="SH3 Domains"/>
    <property type="match status" value="2"/>
</dbReference>
<evidence type="ECO:0000313" key="7">
    <source>
        <dbReference type="Proteomes" id="UP001601059"/>
    </source>
</evidence>
<evidence type="ECO:0000259" key="5">
    <source>
        <dbReference type="PROSITE" id="PS51935"/>
    </source>
</evidence>
<dbReference type="Pfam" id="PF00877">
    <property type="entry name" value="NLPC_P60"/>
    <property type="match status" value="1"/>
</dbReference>
<dbReference type="SUPFAM" id="SSF54001">
    <property type="entry name" value="Cysteine proteinases"/>
    <property type="match status" value="1"/>
</dbReference>
<evidence type="ECO:0000256" key="2">
    <source>
        <dbReference type="ARBA" id="ARBA00022670"/>
    </source>
</evidence>
<keyword evidence="2" id="KW-0645">Protease</keyword>
<comment type="caution">
    <text evidence="6">The sequence shown here is derived from an EMBL/GenBank/DDBJ whole genome shotgun (WGS) entry which is preliminary data.</text>
</comment>
<dbReference type="Proteomes" id="UP001601059">
    <property type="component" value="Unassembled WGS sequence"/>
</dbReference>
<evidence type="ECO:0000256" key="1">
    <source>
        <dbReference type="ARBA" id="ARBA00007074"/>
    </source>
</evidence>
<dbReference type="Pfam" id="PF18348">
    <property type="entry name" value="SH3_16"/>
    <property type="match status" value="1"/>
</dbReference>
<evidence type="ECO:0000256" key="4">
    <source>
        <dbReference type="ARBA" id="ARBA00022807"/>
    </source>
</evidence>
<proteinExistence type="inferred from homology"/>
<feature type="domain" description="NlpC/P60" evidence="5">
    <location>
        <begin position="189"/>
        <end position="313"/>
    </location>
</feature>
<keyword evidence="7" id="KW-1185">Reference proteome</keyword>
<evidence type="ECO:0000313" key="6">
    <source>
        <dbReference type="EMBL" id="MFE8700640.1"/>
    </source>
</evidence>
<dbReference type="InterPro" id="IPR051202">
    <property type="entry name" value="Peptidase_C40"/>
</dbReference>
<dbReference type="InterPro" id="IPR038765">
    <property type="entry name" value="Papain-like_cys_pep_sf"/>
</dbReference>
<name>A0ABW6KBN4_9BACI</name>
<dbReference type="InterPro" id="IPR041382">
    <property type="entry name" value="SH3_16"/>
</dbReference>